<dbReference type="RefSeq" id="WP_126991545.1">
    <property type="nucleotide sequence ID" value="NZ_JTFC01000041.1"/>
</dbReference>
<sequence length="359" mass="41270">MSELIPLQKEGLTEQTANETRLALRNDPEVASIIKAVDWRDANDILTLGKEPSQELSRFTDKILHSMTLSKLDDSSDLLKQLEKVMNKFDKDEILKEPSFFGKLFNRAKKSIDSLFAKYTSLGSEIDKIHQQFMIIEDELKKNNVDLEGLYQEDIQYYLNLEKYAVAAEMKLEELRQQDIPKLETQVAAGNQMARIQLENLRTAEEILDRKVDDLEKARMVAVIAAPQIKTIQRGNNDLIAKINSAFVTTIPIFKMGIINAVNAKRQKLHADSINAFEDRANEMLRETTKDIMNQSVDIARRTGTSSIKMDTIEDMWDTITKGIDEYKQVKDEQVIQRQQDRKRLEEIRNEAKDVFSGQ</sequence>
<dbReference type="OrthoDB" id="9768858at2"/>
<gene>
    <name evidence="3" type="ORF">QI30_15690</name>
</gene>
<dbReference type="AlphaFoldDB" id="A0A433RQK6"/>
<dbReference type="PIRSF" id="PIRSF026508">
    <property type="entry name" value="TelA"/>
    <property type="match status" value="1"/>
</dbReference>
<organism evidence="3 4">
    <name type="scientific">Candidatus Kurthia intestinigallinarum</name>
    <dbReference type="NCBI Taxonomy" id="1562256"/>
    <lineage>
        <taxon>Bacteria</taxon>
        <taxon>Bacillati</taxon>
        <taxon>Bacillota</taxon>
        <taxon>Bacilli</taxon>
        <taxon>Bacillales</taxon>
        <taxon>Caryophanaceae</taxon>
        <taxon>Kurthia</taxon>
    </lineage>
</organism>
<keyword evidence="4" id="KW-1185">Reference proteome</keyword>
<comment type="similarity">
    <text evidence="1">Belongs to the TelA family.</text>
</comment>
<evidence type="ECO:0000256" key="2">
    <source>
        <dbReference type="SAM" id="Coils"/>
    </source>
</evidence>
<dbReference type="PANTHER" id="PTHR38432">
    <property type="entry name" value="TELA-LIKE PROTEIN SAOUHSC_01408"/>
    <property type="match status" value="1"/>
</dbReference>
<dbReference type="InterPro" id="IPR008863">
    <property type="entry name" value="Toxic_anion-R_TelA"/>
</dbReference>
<proteinExistence type="inferred from homology"/>
<keyword evidence="2" id="KW-0175">Coiled coil</keyword>
<dbReference type="EMBL" id="JTFC01000041">
    <property type="protein sequence ID" value="RUS53000.1"/>
    <property type="molecule type" value="Genomic_DNA"/>
</dbReference>
<evidence type="ECO:0008006" key="5">
    <source>
        <dbReference type="Google" id="ProtNLM"/>
    </source>
</evidence>
<comment type="caution">
    <text evidence="3">The sequence shown here is derived from an EMBL/GenBank/DDBJ whole genome shotgun (WGS) entry which is preliminary data.</text>
</comment>
<name>A0A433RQK6_9BACL</name>
<dbReference type="Proteomes" id="UP000288623">
    <property type="component" value="Unassembled WGS sequence"/>
</dbReference>
<dbReference type="PANTHER" id="PTHR38432:SF2">
    <property type="entry name" value="TELLURITE RESISTANCE PROTEIN"/>
    <property type="match status" value="1"/>
</dbReference>
<evidence type="ECO:0000256" key="1">
    <source>
        <dbReference type="PIRNR" id="PIRNR026508"/>
    </source>
</evidence>
<evidence type="ECO:0000313" key="3">
    <source>
        <dbReference type="EMBL" id="RUS53000.1"/>
    </source>
</evidence>
<protein>
    <recommendedName>
        <fullName evidence="5">Tellurite resistance protein</fullName>
    </recommendedName>
</protein>
<evidence type="ECO:0000313" key="4">
    <source>
        <dbReference type="Proteomes" id="UP000288623"/>
    </source>
</evidence>
<accession>A0A433RQK6</accession>
<dbReference type="Pfam" id="PF05816">
    <property type="entry name" value="TelA"/>
    <property type="match status" value="1"/>
</dbReference>
<feature type="coiled-coil region" evidence="2">
    <location>
        <begin position="158"/>
        <end position="218"/>
    </location>
</feature>
<reference evidence="3 4" key="1">
    <citation type="submission" date="2014-11" db="EMBL/GenBank/DDBJ databases">
        <title>Genome sequence and analysis of novel Kurthia sp.</title>
        <authorList>
            <person name="Lawson J.N."/>
            <person name="Gonzalez J.E."/>
            <person name="Rinauldi L."/>
            <person name="Xuan Z."/>
            <person name="Firman A."/>
            <person name="Shaddox L."/>
            <person name="Trudeau A."/>
            <person name="Shah S."/>
            <person name="Reiman D."/>
        </authorList>
    </citation>
    <scope>NUCLEOTIDE SEQUENCE [LARGE SCALE GENOMIC DNA]</scope>
    <source>
        <strain evidence="3 4">3B1D</strain>
    </source>
</reference>